<evidence type="ECO:0000313" key="8">
    <source>
        <dbReference type="EMBL" id="TPX46614.1"/>
    </source>
</evidence>
<evidence type="ECO:0000256" key="2">
    <source>
        <dbReference type="ARBA" id="ARBA00022692"/>
    </source>
</evidence>
<dbReference type="InterPro" id="IPR004752">
    <property type="entry name" value="AmpG_permease/AT-1"/>
</dbReference>
<evidence type="ECO:0000256" key="5">
    <source>
        <dbReference type="SAM" id="MobiDB-lite"/>
    </source>
</evidence>
<dbReference type="GO" id="GO:0008521">
    <property type="term" value="F:acetyl-CoA transmembrane transporter activity"/>
    <property type="evidence" value="ECO:0007669"/>
    <property type="project" value="InterPro"/>
</dbReference>
<feature type="transmembrane region" description="Helical" evidence="6">
    <location>
        <begin position="216"/>
        <end position="237"/>
    </location>
</feature>
<feature type="transmembrane region" description="Helical" evidence="6">
    <location>
        <begin position="105"/>
        <end position="124"/>
    </location>
</feature>
<organism evidence="7 9">
    <name type="scientific">Synchytrium endobioticum</name>
    <dbReference type="NCBI Taxonomy" id="286115"/>
    <lineage>
        <taxon>Eukaryota</taxon>
        <taxon>Fungi</taxon>
        <taxon>Fungi incertae sedis</taxon>
        <taxon>Chytridiomycota</taxon>
        <taxon>Chytridiomycota incertae sedis</taxon>
        <taxon>Chytridiomycetes</taxon>
        <taxon>Synchytriales</taxon>
        <taxon>Synchytriaceae</taxon>
        <taxon>Synchytrium</taxon>
    </lineage>
</organism>
<feature type="region of interest" description="Disordered" evidence="5">
    <location>
        <begin position="1"/>
        <end position="23"/>
    </location>
</feature>
<evidence type="ECO:0000256" key="1">
    <source>
        <dbReference type="ARBA" id="ARBA00004141"/>
    </source>
</evidence>
<dbReference type="Proteomes" id="UP000320475">
    <property type="component" value="Unassembled WGS sequence"/>
</dbReference>
<dbReference type="VEuPathDB" id="FungiDB:SeMB42_g07298"/>
<dbReference type="PANTHER" id="PTHR12778">
    <property type="entry name" value="SOLUTE CARRIER FAMILY 33 ACETYL-COA TRANSPORTER -RELATED"/>
    <property type="match status" value="1"/>
</dbReference>
<dbReference type="SUPFAM" id="SSF103473">
    <property type="entry name" value="MFS general substrate transporter"/>
    <property type="match status" value="1"/>
</dbReference>
<feature type="transmembrane region" description="Helical" evidence="6">
    <location>
        <begin position="303"/>
        <end position="322"/>
    </location>
</feature>
<evidence type="ECO:0008006" key="11">
    <source>
        <dbReference type="Google" id="ProtNLM"/>
    </source>
</evidence>
<feature type="transmembrane region" description="Helical" evidence="6">
    <location>
        <begin position="334"/>
        <end position="356"/>
    </location>
</feature>
<evidence type="ECO:0000256" key="6">
    <source>
        <dbReference type="SAM" id="Phobius"/>
    </source>
</evidence>
<feature type="transmembrane region" description="Helical" evidence="6">
    <location>
        <begin position="36"/>
        <end position="61"/>
    </location>
</feature>
<keyword evidence="4 6" id="KW-0472">Membrane</keyword>
<evidence type="ECO:0000313" key="7">
    <source>
        <dbReference type="EMBL" id="TPX34605.1"/>
    </source>
</evidence>
<keyword evidence="9" id="KW-1185">Reference proteome</keyword>
<protein>
    <recommendedName>
        <fullName evidence="11">Acetyl-coenzyme A transporter 1</fullName>
    </recommendedName>
</protein>
<feature type="transmembrane region" description="Helical" evidence="6">
    <location>
        <begin position="362"/>
        <end position="384"/>
    </location>
</feature>
<keyword evidence="3 6" id="KW-1133">Transmembrane helix</keyword>
<proteinExistence type="predicted"/>
<name>A0A507CAQ9_9FUNG</name>
<feature type="transmembrane region" description="Helical" evidence="6">
    <location>
        <begin position="136"/>
        <end position="156"/>
    </location>
</feature>
<evidence type="ECO:0000256" key="4">
    <source>
        <dbReference type="ARBA" id="ARBA00023136"/>
    </source>
</evidence>
<keyword evidence="2 6" id="KW-0812">Transmembrane</keyword>
<dbReference type="FunFam" id="1.20.1250.20:FF:000289">
    <property type="entry name" value="Acetyl-coenzyme A transporter 1"/>
    <property type="match status" value="1"/>
</dbReference>
<dbReference type="EMBL" id="QEAN01000495">
    <property type="protein sequence ID" value="TPX34605.1"/>
    <property type="molecule type" value="Genomic_DNA"/>
</dbReference>
<dbReference type="Gene3D" id="1.20.1250.20">
    <property type="entry name" value="MFS general substrate transporter like domains"/>
    <property type="match status" value="1"/>
</dbReference>
<reference evidence="9 10" key="1">
    <citation type="journal article" date="2019" name="Sci. Rep.">
        <title>Comparative genomics of chytrid fungi reveal insights into the obligate biotrophic and pathogenic lifestyle of Synchytrium endobioticum.</title>
        <authorList>
            <person name="van de Vossenberg B.T.L.H."/>
            <person name="Warris S."/>
            <person name="Nguyen H.D.T."/>
            <person name="van Gent-Pelzer M.P.E."/>
            <person name="Joly D.L."/>
            <person name="van de Geest H.C."/>
            <person name="Bonants P.J.M."/>
            <person name="Smith D.S."/>
            <person name="Levesque C.A."/>
            <person name="van der Lee T.A.J."/>
        </authorList>
    </citation>
    <scope>NUCLEOTIDE SEQUENCE [LARGE SCALE GENOMIC DNA]</scope>
    <source>
        <strain evidence="8 10">LEV6574</strain>
        <strain evidence="7 9">MB42</strain>
    </source>
</reference>
<dbReference type="Pfam" id="PF13000">
    <property type="entry name" value="Acatn"/>
    <property type="match status" value="3"/>
</dbReference>
<dbReference type="AlphaFoldDB" id="A0A507CAQ9"/>
<accession>A0A507CAQ9</accession>
<comment type="subcellular location">
    <subcellularLocation>
        <location evidence="1">Membrane</location>
        <topology evidence="1">Multi-pass membrane protein</topology>
    </subcellularLocation>
</comment>
<evidence type="ECO:0000313" key="9">
    <source>
        <dbReference type="Proteomes" id="UP000317494"/>
    </source>
</evidence>
<evidence type="ECO:0000256" key="3">
    <source>
        <dbReference type="ARBA" id="ARBA00022989"/>
    </source>
</evidence>
<dbReference type="STRING" id="286115.A0A507CAQ9"/>
<dbReference type="Proteomes" id="UP000317494">
    <property type="component" value="Unassembled WGS sequence"/>
</dbReference>
<gene>
    <name evidence="8" type="ORF">SeLEV6574_g03141</name>
    <name evidence="7" type="ORF">SeMB42_g07298</name>
</gene>
<dbReference type="PANTHER" id="PTHR12778:SF9">
    <property type="entry name" value="ACETYL-COENZYME A TRANSPORTER 1"/>
    <property type="match status" value="1"/>
</dbReference>
<dbReference type="InterPro" id="IPR036259">
    <property type="entry name" value="MFS_trans_sf"/>
</dbReference>
<dbReference type="OrthoDB" id="6415790at2759"/>
<dbReference type="InterPro" id="IPR024371">
    <property type="entry name" value="AcetylCoA_trans_1-like"/>
</dbReference>
<dbReference type="GO" id="GO:0035348">
    <property type="term" value="P:acetyl-CoA transmembrane transport"/>
    <property type="evidence" value="ECO:0007669"/>
    <property type="project" value="InterPro"/>
</dbReference>
<dbReference type="EMBL" id="QEAM01000099">
    <property type="protein sequence ID" value="TPX46614.1"/>
    <property type="molecule type" value="Genomic_DNA"/>
</dbReference>
<evidence type="ECO:0000313" key="10">
    <source>
        <dbReference type="Proteomes" id="UP000320475"/>
    </source>
</evidence>
<feature type="transmembrane region" description="Helical" evidence="6">
    <location>
        <begin position="177"/>
        <end position="196"/>
    </location>
</feature>
<comment type="caution">
    <text evidence="7">The sequence shown here is derived from an EMBL/GenBank/DDBJ whole genome shotgun (WGS) entry which is preliminary data.</text>
</comment>
<sequence length="515" mass="57432">MSTLRVSQKKSNHADMISPPSPTKKPVSLMDDFPDLILLIVMYLLQGIPLGLAFGSVPFILRSRNSSYSDLAVFSLASYPYSLKLFWSPIVDAIYFKSIGRRKSWIVPIQAVISITLFLIGSRIDPMLQQDVLPVKTLAIAFFFLVFLCATQDIAVDGWALTLLREENKAYASTAQTIGMNSGYFLSFTVFLALNSPEFCNKYLRSTPLSVGLFELGSYIQFWALAFVACDLWLILVKKEKLSHEPSGWHEIRVVYRQIWSICTLPQMQKFIAIMLIAKLGFIASESVTGLKLLEKGFKKEDLALAVLIDFPFEIVFGYYAAKWSSGASPLKPWLYAFYGRLVSALLGMVLVASYPSGGVTTTYFIVIMASTVLSSFMSTVQFVGMGSFFTRISDPSIGGTYMTLLNTVSNFGGTWPRYFILNAVDHFTSSTCTKMDVAANTTIQCADDASKALCKSLEGTCNTYIDGYYVTLYIEALNERTWKVVKPKAEDDYDGNLNGSGRFREGEEIRLINQ</sequence>
<dbReference type="GO" id="GO:0016020">
    <property type="term" value="C:membrane"/>
    <property type="evidence" value="ECO:0007669"/>
    <property type="project" value="UniProtKB-SubCell"/>
</dbReference>